<evidence type="ECO:0000256" key="2">
    <source>
        <dbReference type="ARBA" id="ARBA00004651"/>
    </source>
</evidence>
<feature type="modified residue" description="Phosphohistidine" evidence="16">
    <location>
        <position position="1126"/>
    </location>
</feature>
<feature type="domain" description="Histidine kinase" evidence="19">
    <location>
        <begin position="537"/>
        <end position="758"/>
    </location>
</feature>
<comment type="catalytic activity">
    <reaction evidence="1">
        <text>ATP + protein L-histidine = ADP + protein N-phospho-L-histidine.</text>
        <dbReference type="EC" id="2.7.13.3"/>
    </reaction>
</comment>
<keyword evidence="6 17" id="KW-0597">Phosphoprotein</keyword>
<keyword evidence="26" id="KW-1185">Reference proteome</keyword>
<dbReference type="SUPFAM" id="SSF47384">
    <property type="entry name" value="Homodimeric domain of signal transducing histidine kinase"/>
    <property type="match status" value="1"/>
</dbReference>
<evidence type="ECO:0000256" key="9">
    <source>
        <dbReference type="ARBA" id="ARBA00022741"/>
    </source>
</evidence>
<dbReference type="CDD" id="cd00082">
    <property type="entry name" value="HisKA"/>
    <property type="match status" value="1"/>
</dbReference>
<evidence type="ECO:0000256" key="15">
    <source>
        <dbReference type="ARBA" id="ARBA00074306"/>
    </source>
</evidence>
<evidence type="ECO:0000256" key="14">
    <source>
        <dbReference type="ARBA" id="ARBA00023136"/>
    </source>
</evidence>
<sequence>MFGDYLHFVHQMPDSSIVYQGEYHPGLVILSIAIAIFTSYTAFLMSQFAERVRAQHIRNTLFSLSGVAMGIGIWAMHFIGMLGFHLPCGINYDPGVTALSMVPGVAASVYAMHFITRSRPSFKVLLIAGTLFGLGIGTMHYTGMAAMRLDGLIRYNVFRFTFSIVVAIILAVTALWFRFYMSQRFSVAASRYTLTISAVIMGLATSAMHYSGMTAAYFLPNSVSHNSITGVEPHIIVITVTLATTLLTGIVMLVVLHETALQRDQSKALAETEAWYRGIIEYAPDGMLVIDSKGIIILANTSLATMFGYETHQLIGQPIHRLGLDEVCAYHFDCANCNSHLEPACQIGIHNREVLGLRYDGSSFPVEVGLARLPALGEHDISIFASVRDITARKQAELEITRQREHLQSILDKAPVGVAITVDGITRFANQRIADLVDLKIGDSPAKIYVDPSVRPQMLAELQRQGIYEGGYFKMYSPTGEIRDIMATFMVTEYEGKPGVLGWLTDIGKIKAAEEEMRRAKELAEETSRVKADFLANMSHEIRTPMNAVIGMTHLALKTDLTSRQREYLTKIRTSSQHLLGIINDILDFSKIEAGKLTIESIDFELEKVLENVSTLISEKAAAKGLELIFDIDRNLPRNFIGDPLRLGQILINYANNAVKFTEKGEIAIIIRLKEYRDTDIVLYIAVKDTGIGLTPQQLGQLFQGFQQADTSTTRKFGGTGLGLAICKRITELMGGEVGVESEYGKGSTFWCTVCLRKSNATARRLVLSPDLEGKRVLVVDDNENARLVLMDLLEQMKFKVDQARSGSEALQAVAEADAERRPYEIVFLDWQMPGLDGLQVVRRMQDLPLQHKPHHLIVTAYGREEVFKAAETLGIADVLVKPVNASVLFDSLVGLLGGNIEKVSTPTSKTSTLLVDRLKQITNAKILLVEDNEINQDVAIGLLTDAGFVVDLAENGRIAVEKVQTGDYDIVLMDMQMPEMDGVEATAVIRKDARYDSLPIVAMTASVMQDDRDRCLEVGMNDHVAKPIEPEQLWKTLLKWITPRSGRDQHPEQPTAMPLNSEDAIVIPSDILGLDTSEGLRRVLGNKSLYLSMLRKFASGQKTVVDKISQALDTQDKTQAERLAHTLKGVAGNIGAFIIQEASASLETAIKQDCSRSEVDSLLATIRGPLETLINQLEMKFPPKAVTPQMTIDFVKLEQICTRLSELLVENDAEAADLLQDHTDLLRNAFPNHYSAIEVGVNSFDFDTAHTALGLARQALKPSQG</sequence>
<dbReference type="Gene3D" id="1.20.120.160">
    <property type="entry name" value="HPT domain"/>
    <property type="match status" value="1"/>
</dbReference>
<evidence type="ECO:0000256" key="1">
    <source>
        <dbReference type="ARBA" id="ARBA00000085"/>
    </source>
</evidence>
<dbReference type="InterPro" id="IPR001789">
    <property type="entry name" value="Sig_transdc_resp-reg_receiver"/>
</dbReference>
<evidence type="ECO:0000256" key="10">
    <source>
        <dbReference type="ARBA" id="ARBA00022777"/>
    </source>
</evidence>
<dbReference type="EMBL" id="CZDF01000144">
    <property type="protein sequence ID" value="CUR31983.1"/>
    <property type="molecule type" value="Genomic_DNA"/>
</dbReference>
<dbReference type="SMART" id="SM00091">
    <property type="entry name" value="PAS"/>
    <property type="match status" value="2"/>
</dbReference>
<dbReference type="GO" id="GO:0005886">
    <property type="term" value="C:plasma membrane"/>
    <property type="evidence" value="ECO:0007669"/>
    <property type="project" value="UniProtKB-SubCell"/>
</dbReference>
<evidence type="ECO:0000259" key="22">
    <source>
        <dbReference type="PROSITE" id="PS50113"/>
    </source>
</evidence>
<dbReference type="Pfam" id="PF00072">
    <property type="entry name" value="Response_reg"/>
    <property type="match status" value="2"/>
</dbReference>
<dbReference type="CDD" id="cd00088">
    <property type="entry name" value="HPT"/>
    <property type="match status" value="1"/>
</dbReference>
<evidence type="ECO:0000256" key="18">
    <source>
        <dbReference type="PROSITE-ProRule" id="PRU00244"/>
    </source>
</evidence>
<keyword evidence="11" id="KW-0067">ATP-binding</keyword>
<dbReference type="GO" id="GO:0005524">
    <property type="term" value="F:ATP binding"/>
    <property type="evidence" value="ECO:0007669"/>
    <property type="project" value="UniProtKB-KW"/>
</dbReference>
<dbReference type="PROSITE" id="PS50894">
    <property type="entry name" value="HPT"/>
    <property type="match status" value="1"/>
</dbReference>
<keyword evidence="14 18" id="KW-0472">Membrane</keyword>
<evidence type="ECO:0000256" key="4">
    <source>
        <dbReference type="ARBA" id="ARBA00012438"/>
    </source>
</evidence>
<dbReference type="InterPro" id="IPR003594">
    <property type="entry name" value="HATPase_dom"/>
</dbReference>
<dbReference type="CDD" id="cd17546">
    <property type="entry name" value="REC_hyHK_CKI1_RcsC-like"/>
    <property type="match status" value="2"/>
</dbReference>
<dbReference type="FunFam" id="3.30.565.10:FF:000010">
    <property type="entry name" value="Sensor histidine kinase RcsC"/>
    <property type="match status" value="1"/>
</dbReference>
<evidence type="ECO:0000256" key="8">
    <source>
        <dbReference type="ARBA" id="ARBA00022692"/>
    </source>
</evidence>
<feature type="transmembrane region" description="Helical" evidence="18">
    <location>
        <begin position="96"/>
        <end position="115"/>
    </location>
</feature>
<feature type="transmembrane region" description="Helical" evidence="18">
    <location>
        <begin position="192"/>
        <end position="213"/>
    </location>
</feature>
<feature type="domain" description="HPt" evidence="23">
    <location>
        <begin position="1087"/>
        <end position="1181"/>
    </location>
</feature>
<dbReference type="PROSITE" id="PS50113">
    <property type="entry name" value="PAC"/>
    <property type="match status" value="1"/>
</dbReference>
<evidence type="ECO:0000259" key="21">
    <source>
        <dbReference type="PROSITE" id="PS50112"/>
    </source>
</evidence>
<dbReference type="PROSITE" id="PS50112">
    <property type="entry name" value="PAS"/>
    <property type="match status" value="1"/>
</dbReference>
<dbReference type="InterPro" id="IPR005467">
    <property type="entry name" value="His_kinase_dom"/>
</dbReference>
<evidence type="ECO:0000259" key="20">
    <source>
        <dbReference type="PROSITE" id="PS50110"/>
    </source>
</evidence>
<dbReference type="InterPro" id="IPR036890">
    <property type="entry name" value="HATPase_C_sf"/>
</dbReference>
<dbReference type="InterPro" id="IPR000014">
    <property type="entry name" value="PAS"/>
</dbReference>
<feature type="domain" description="MHYT" evidence="24">
    <location>
        <begin position="23"/>
        <end position="219"/>
    </location>
</feature>
<name>A0A1J1LHI6_9CYAN</name>
<dbReference type="PROSITE" id="PS50109">
    <property type="entry name" value="HIS_KIN"/>
    <property type="match status" value="1"/>
</dbReference>
<feature type="domain" description="Response regulatory" evidence="20">
    <location>
        <begin position="776"/>
        <end position="897"/>
    </location>
</feature>
<dbReference type="Pfam" id="PF00512">
    <property type="entry name" value="HisKA"/>
    <property type="match status" value="1"/>
</dbReference>
<dbReference type="Gene3D" id="3.40.50.2300">
    <property type="match status" value="2"/>
</dbReference>
<dbReference type="InterPro" id="IPR036641">
    <property type="entry name" value="HPT_dom_sf"/>
</dbReference>
<evidence type="ECO:0000256" key="13">
    <source>
        <dbReference type="ARBA" id="ARBA00023012"/>
    </source>
</evidence>
<evidence type="ECO:0000256" key="5">
    <source>
        <dbReference type="ARBA" id="ARBA00022475"/>
    </source>
</evidence>
<dbReference type="SUPFAM" id="SSF55785">
    <property type="entry name" value="PYP-like sensor domain (PAS domain)"/>
    <property type="match status" value="2"/>
</dbReference>
<dbReference type="Gene3D" id="3.30.565.10">
    <property type="entry name" value="Histidine kinase-like ATPase, C-terminal domain"/>
    <property type="match status" value="1"/>
</dbReference>
<keyword evidence="8 18" id="KW-0812">Transmembrane</keyword>
<dbReference type="SMART" id="SM00388">
    <property type="entry name" value="HisKA"/>
    <property type="match status" value="1"/>
</dbReference>
<keyword evidence="12 18" id="KW-1133">Transmembrane helix</keyword>
<proteinExistence type="inferred from homology"/>
<dbReference type="EC" id="2.7.13.3" evidence="4"/>
<evidence type="ECO:0000256" key="16">
    <source>
        <dbReference type="PROSITE-ProRule" id="PRU00110"/>
    </source>
</evidence>
<dbReference type="Pfam" id="PF01627">
    <property type="entry name" value="Hpt"/>
    <property type="match status" value="1"/>
</dbReference>
<evidence type="ECO:0000256" key="11">
    <source>
        <dbReference type="ARBA" id="ARBA00022840"/>
    </source>
</evidence>
<evidence type="ECO:0000256" key="7">
    <source>
        <dbReference type="ARBA" id="ARBA00022679"/>
    </source>
</evidence>
<dbReference type="STRING" id="671072.PL921440009"/>
<evidence type="ECO:0000259" key="24">
    <source>
        <dbReference type="PROSITE" id="PS50924"/>
    </source>
</evidence>
<dbReference type="PANTHER" id="PTHR45339:SF1">
    <property type="entry name" value="HYBRID SIGNAL TRANSDUCTION HISTIDINE KINASE J"/>
    <property type="match status" value="1"/>
</dbReference>
<feature type="domain" description="Response regulatory" evidence="20">
    <location>
        <begin position="926"/>
        <end position="1042"/>
    </location>
</feature>
<dbReference type="Gene3D" id="3.30.450.20">
    <property type="entry name" value="PAS domain"/>
    <property type="match status" value="2"/>
</dbReference>
<comment type="similarity">
    <text evidence="3">In the N-terminal section; belongs to the phytochrome family.</text>
</comment>
<dbReference type="Gene3D" id="1.10.287.130">
    <property type="match status" value="1"/>
</dbReference>
<dbReference type="SUPFAM" id="SSF47226">
    <property type="entry name" value="Histidine-containing phosphotransfer domain, HPT domain"/>
    <property type="match status" value="1"/>
</dbReference>
<dbReference type="InterPro" id="IPR000700">
    <property type="entry name" value="PAS-assoc_C"/>
</dbReference>
<evidence type="ECO:0000256" key="6">
    <source>
        <dbReference type="ARBA" id="ARBA00022553"/>
    </source>
</evidence>
<dbReference type="FunFam" id="1.10.287.130:FF:000003">
    <property type="entry name" value="Histidine kinase"/>
    <property type="match status" value="1"/>
</dbReference>
<dbReference type="InterPro" id="IPR035965">
    <property type="entry name" value="PAS-like_dom_sf"/>
</dbReference>
<evidence type="ECO:0000256" key="12">
    <source>
        <dbReference type="ARBA" id="ARBA00022989"/>
    </source>
</evidence>
<dbReference type="Proteomes" id="UP000184315">
    <property type="component" value="Unassembled WGS sequence"/>
</dbReference>
<evidence type="ECO:0000259" key="23">
    <source>
        <dbReference type="PROSITE" id="PS50894"/>
    </source>
</evidence>
<dbReference type="InterPro" id="IPR036097">
    <property type="entry name" value="HisK_dim/P_sf"/>
</dbReference>
<feature type="domain" description="PAS" evidence="21">
    <location>
        <begin position="272"/>
        <end position="317"/>
    </location>
</feature>
<dbReference type="PANTHER" id="PTHR45339">
    <property type="entry name" value="HYBRID SIGNAL TRANSDUCTION HISTIDINE KINASE J"/>
    <property type="match status" value="1"/>
</dbReference>
<dbReference type="InterPro" id="IPR003661">
    <property type="entry name" value="HisK_dim/P_dom"/>
</dbReference>
<evidence type="ECO:0000256" key="17">
    <source>
        <dbReference type="PROSITE-ProRule" id="PRU00169"/>
    </source>
</evidence>
<organism evidence="25 26">
    <name type="scientific">Planktothrix tepida PCC 9214</name>
    <dbReference type="NCBI Taxonomy" id="671072"/>
    <lineage>
        <taxon>Bacteria</taxon>
        <taxon>Bacillati</taxon>
        <taxon>Cyanobacteriota</taxon>
        <taxon>Cyanophyceae</taxon>
        <taxon>Oscillatoriophycideae</taxon>
        <taxon>Oscillatoriales</taxon>
        <taxon>Microcoleaceae</taxon>
        <taxon>Planktothrix</taxon>
    </lineage>
</organism>
<evidence type="ECO:0000256" key="3">
    <source>
        <dbReference type="ARBA" id="ARBA00006402"/>
    </source>
</evidence>
<keyword evidence="7" id="KW-0808">Transferase</keyword>
<feature type="transmembrane region" description="Helical" evidence="18">
    <location>
        <begin position="61"/>
        <end position="84"/>
    </location>
</feature>
<dbReference type="Pfam" id="PF03707">
    <property type="entry name" value="MHYT"/>
    <property type="match status" value="2"/>
</dbReference>
<keyword evidence="5" id="KW-1003">Cell membrane</keyword>
<dbReference type="SUPFAM" id="SSF52172">
    <property type="entry name" value="CheY-like"/>
    <property type="match status" value="2"/>
</dbReference>
<feature type="transmembrane region" description="Helical" evidence="18">
    <location>
        <begin position="122"/>
        <end position="140"/>
    </location>
</feature>
<keyword evidence="10 25" id="KW-0418">Kinase</keyword>
<dbReference type="PROSITE" id="PS50110">
    <property type="entry name" value="RESPONSE_REGULATORY"/>
    <property type="match status" value="2"/>
</dbReference>
<feature type="modified residue" description="4-aspartylphosphate" evidence="17">
    <location>
        <position position="830"/>
    </location>
</feature>
<feature type="transmembrane region" description="Helical" evidence="18">
    <location>
        <begin position="233"/>
        <end position="256"/>
    </location>
</feature>
<dbReference type="SUPFAM" id="SSF55874">
    <property type="entry name" value="ATPase domain of HSP90 chaperone/DNA topoisomerase II/histidine kinase"/>
    <property type="match status" value="1"/>
</dbReference>
<dbReference type="InterPro" id="IPR008207">
    <property type="entry name" value="Sig_transdc_His_kin_Hpt_dom"/>
</dbReference>
<dbReference type="Pfam" id="PF02518">
    <property type="entry name" value="HATPase_c"/>
    <property type="match status" value="1"/>
</dbReference>
<feature type="modified residue" description="4-aspartylphosphate" evidence="17">
    <location>
        <position position="975"/>
    </location>
</feature>
<dbReference type="CDD" id="cd00130">
    <property type="entry name" value="PAS"/>
    <property type="match status" value="1"/>
</dbReference>
<dbReference type="PROSITE" id="PS50924">
    <property type="entry name" value="MHYT"/>
    <property type="match status" value="1"/>
</dbReference>
<dbReference type="InterPro" id="IPR005330">
    <property type="entry name" value="MHYT_dom"/>
</dbReference>
<feature type="transmembrane region" description="Helical" evidence="18">
    <location>
        <begin position="27"/>
        <end position="49"/>
    </location>
</feature>
<evidence type="ECO:0000313" key="26">
    <source>
        <dbReference type="Proteomes" id="UP000184315"/>
    </source>
</evidence>
<keyword evidence="13" id="KW-0902">Two-component regulatory system</keyword>
<evidence type="ECO:0000259" key="19">
    <source>
        <dbReference type="PROSITE" id="PS50109"/>
    </source>
</evidence>
<dbReference type="Pfam" id="PF13426">
    <property type="entry name" value="PAS_9"/>
    <property type="match status" value="1"/>
</dbReference>
<gene>
    <name evidence="25" type="primary">slr</name>
    <name evidence="25" type="ORF">PL921440009</name>
</gene>
<comment type="subcellular location">
    <subcellularLocation>
        <location evidence="2">Cell membrane</location>
        <topology evidence="2">Multi-pass membrane protein</topology>
    </subcellularLocation>
</comment>
<feature type="transmembrane region" description="Helical" evidence="18">
    <location>
        <begin position="160"/>
        <end position="180"/>
    </location>
</feature>
<feature type="domain" description="PAC" evidence="22">
    <location>
        <begin position="350"/>
        <end position="402"/>
    </location>
</feature>
<evidence type="ECO:0000313" key="25">
    <source>
        <dbReference type="EMBL" id="CUR31983.1"/>
    </source>
</evidence>
<dbReference type="GO" id="GO:0000155">
    <property type="term" value="F:phosphorelay sensor kinase activity"/>
    <property type="evidence" value="ECO:0007669"/>
    <property type="project" value="InterPro"/>
</dbReference>
<keyword evidence="9" id="KW-0547">Nucleotide-binding</keyword>
<dbReference type="AlphaFoldDB" id="A0A1J1LHI6"/>
<reference evidence="26" key="1">
    <citation type="submission" date="2015-10" db="EMBL/GenBank/DDBJ databases">
        <authorList>
            <person name="Regsiter A."/>
            <person name="william w."/>
        </authorList>
    </citation>
    <scope>NUCLEOTIDE SEQUENCE [LARGE SCALE GENOMIC DNA]</scope>
</reference>
<dbReference type="PRINTS" id="PR00344">
    <property type="entry name" value="BCTRLSENSOR"/>
</dbReference>
<dbReference type="NCBIfam" id="TIGR00229">
    <property type="entry name" value="sensory_box"/>
    <property type="match status" value="1"/>
</dbReference>
<dbReference type="SMART" id="SM00387">
    <property type="entry name" value="HATPase_c"/>
    <property type="match status" value="1"/>
</dbReference>
<protein>
    <recommendedName>
        <fullName evidence="15">Circadian input-output histidine kinase CikA</fullName>
        <ecNumber evidence="4">2.7.13.3</ecNumber>
    </recommendedName>
</protein>
<accession>A0A1J1LHI6</accession>
<dbReference type="SMART" id="SM00448">
    <property type="entry name" value="REC"/>
    <property type="match status" value="2"/>
</dbReference>
<dbReference type="CDD" id="cd16922">
    <property type="entry name" value="HATPase_EvgS-ArcB-TorS-like"/>
    <property type="match status" value="1"/>
</dbReference>
<dbReference type="InterPro" id="IPR011006">
    <property type="entry name" value="CheY-like_superfamily"/>
</dbReference>
<dbReference type="InterPro" id="IPR004358">
    <property type="entry name" value="Sig_transdc_His_kin-like_C"/>
</dbReference>
<dbReference type="SMART" id="SM00073">
    <property type="entry name" value="HPT"/>
    <property type="match status" value="1"/>
</dbReference>